<dbReference type="InterPro" id="IPR007318">
    <property type="entry name" value="Phopholipid_MeTrfase"/>
</dbReference>
<dbReference type="Proteomes" id="UP000321413">
    <property type="component" value="Unassembled WGS sequence"/>
</dbReference>
<dbReference type="GO" id="GO:0032259">
    <property type="term" value="P:methylation"/>
    <property type="evidence" value="ECO:0007669"/>
    <property type="project" value="UniProtKB-KW"/>
</dbReference>
<sequence length="157" mass="17226">MRHESKPFRQPWRSLGSDPGLAICTLPADAQVGPAWPTPTLFGVLGAVGVLGGIAVLGSSVVSLGKSLTPFPRPRPKAQLVTSGAYRLVRHPIYFGLLLAVLGISLLTFSPLRIVSTLLLGVFFDCKATREETWLLERYPDYSAYQKKVKKLLPYLY</sequence>
<proteinExistence type="predicted"/>
<comment type="caution">
    <text evidence="6">The sequence shown here is derived from an EMBL/GenBank/DDBJ whole genome shotgun (WGS) entry which is preliminary data.</text>
</comment>
<keyword evidence="2 5" id="KW-0812">Transmembrane</keyword>
<evidence type="ECO:0000256" key="3">
    <source>
        <dbReference type="ARBA" id="ARBA00022989"/>
    </source>
</evidence>
<keyword evidence="3 5" id="KW-1133">Transmembrane helix</keyword>
<dbReference type="AlphaFoldDB" id="A0A5C7G2W7"/>
<evidence type="ECO:0000256" key="5">
    <source>
        <dbReference type="SAM" id="Phobius"/>
    </source>
</evidence>
<evidence type="ECO:0000256" key="4">
    <source>
        <dbReference type="ARBA" id="ARBA00023136"/>
    </source>
</evidence>
<dbReference type="GO" id="GO:0004671">
    <property type="term" value="F:protein C-terminal S-isoprenylcysteine carboxyl O-methyltransferase activity"/>
    <property type="evidence" value="ECO:0007669"/>
    <property type="project" value="TreeGrafter"/>
</dbReference>
<feature type="transmembrane region" description="Helical" evidence="5">
    <location>
        <begin position="40"/>
        <end position="65"/>
    </location>
</feature>
<keyword evidence="6" id="KW-0489">Methyltransferase</keyword>
<gene>
    <name evidence="6" type="ORF">FVD38_13915</name>
</gene>
<keyword evidence="7" id="KW-1185">Reference proteome</keyword>
<dbReference type="PANTHER" id="PTHR12714:SF26">
    <property type="entry name" value="ISOPRENYLCYSTEINE CARBOXYLMETHYLTRANSFERASE FAMILY PROTEIN"/>
    <property type="match status" value="1"/>
</dbReference>
<dbReference type="EMBL" id="VPFD01000015">
    <property type="protein sequence ID" value="TXF98900.1"/>
    <property type="molecule type" value="Genomic_DNA"/>
</dbReference>
<reference evidence="6 7" key="1">
    <citation type="submission" date="2019-08" db="EMBL/GenBank/DDBJ databases">
        <title>Massilia golmudensis sp. nov., isolated from sand in the Qinghai-Tibetan Plateau.</title>
        <authorList>
            <person name="Zhang B."/>
        </authorList>
    </citation>
    <scope>NUCLEOTIDE SEQUENCE [LARGE SCALE GENOMIC DNA]</scope>
    <source>
        <strain evidence="6 7">GEM5</strain>
    </source>
</reference>
<dbReference type="GO" id="GO:0012505">
    <property type="term" value="C:endomembrane system"/>
    <property type="evidence" value="ECO:0007669"/>
    <property type="project" value="UniProtKB-SubCell"/>
</dbReference>
<name>A0A5C7G2W7_9BURK</name>
<dbReference type="Gene3D" id="1.20.120.1630">
    <property type="match status" value="1"/>
</dbReference>
<accession>A0A5C7G2W7</accession>
<organism evidence="6 7">
    <name type="scientific">Massilia arenae</name>
    <dbReference type="NCBI Taxonomy" id="2603288"/>
    <lineage>
        <taxon>Bacteria</taxon>
        <taxon>Pseudomonadati</taxon>
        <taxon>Pseudomonadota</taxon>
        <taxon>Betaproteobacteria</taxon>
        <taxon>Burkholderiales</taxon>
        <taxon>Oxalobacteraceae</taxon>
        <taxon>Telluria group</taxon>
        <taxon>Massilia</taxon>
    </lineage>
</organism>
<keyword evidence="6" id="KW-0808">Transferase</keyword>
<evidence type="ECO:0000256" key="2">
    <source>
        <dbReference type="ARBA" id="ARBA00022692"/>
    </source>
</evidence>
<evidence type="ECO:0000313" key="7">
    <source>
        <dbReference type="Proteomes" id="UP000321413"/>
    </source>
</evidence>
<comment type="subcellular location">
    <subcellularLocation>
        <location evidence="1">Endomembrane system</location>
        <topology evidence="1">Multi-pass membrane protein</topology>
    </subcellularLocation>
</comment>
<evidence type="ECO:0000313" key="6">
    <source>
        <dbReference type="EMBL" id="TXF98900.1"/>
    </source>
</evidence>
<dbReference type="PANTHER" id="PTHR12714">
    <property type="entry name" value="PROTEIN-S ISOPRENYLCYSTEINE O-METHYLTRANSFERASE"/>
    <property type="match status" value="1"/>
</dbReference>
<keyword evidence="4 5" id="KW-0472">Membrane</keyword>
<feature type="transmembrane region" description="Helical" evidence="5">
    <location>
        <begin position="93"/>
        <end position="114"/>
    </location>
</feature>
<protein>
    <submittedName>
        <fullName evidence="6">Isoprenylcysteine carboxylmethyltransferase family protein</fullName>
    </submittedName>
</protein>
<dbReference type="Pfam" id="PF04191">
    <property type="entry name" value="PEMT"/>
    <property type="match status" value="1"/>
</dbReference>
<evidence type="ECO:0000256" key="1">
    <source>
        <dbReference type="ARBA" id="ARBA00004127"/>
    </source>
</evidence>